<keyword evidence="7 9" id="KW-0472">Membrane</keyword>
<evidence type="ECO:0000256" key="9">
    <source>
        <dbReference type="RuleBase" id="RU363111"/>
    </source>
</evidence>
<dbReference type="GO" id="GO:0015031">
    <property type="term" value="P:protein transport"/>
    <property type="evidence" value="ECO:0007669"/>
    <property type="project" value="UniProtKB-KW"/>
</dbReference>
<dbReference type="GO" id="GO:0016020">
    <property type="term" value="C:membrane"/>
    <property type="evidence" value="ECO:0007669"/>
    <property type="project" value="UniProtKB-SubCell"/>
</dbReference>
<dbReference type="AlphaFoldDB" id="A0A3M7SFZ0"/>
<sequence>MNSNYSKLKNFVNETKSGSSSANGLSDAKNTVFDFFNKSVLRKDINTTSPPLETNDQTDTWFKEADNDPFCPKLTKTQRIIGFMICLLMGVFCMSLASLYIPVIVLKSRKFVLLFSLGSLFFIASFSILWGVKSHLKHLFNIARLPFTLSYFSTLFATIYYAMIVKSVLITLLFAVLQIGTLIWYVVSYIPGGQKGLTFFSKMFYSLASKTVQTTLQV</sequence>
<accession>A0A3M7SFZ0</accession>
<feature type="transmembrane region" description="Helical" evidence="9">
    <location>
        <begin position="168"/>
        <end position="187"/>
    </location>
</feature>
<dbReference type="STRING" id="10195.A0A3M7SFZ0"/>
<dbReference type="InterPro" id="IPR007305">
    <property type="entry name" value="Vesicle_transpt_Got1/SFT2"/>
</dbReference>
<name>A0A3M7SFZ0_BRAPC</name>
<evidence type="ECO:0000256" key="5">
    <source>
        <dbReference type="ARBA" id="ARBA00022927"/>
    </source>
</evidence>
<dbReference type="GO" id="GO:0016192">
    <property type="term" value="P:vesicle-mediated transport"/>
    <property type="evidence" value="ECO:0007669"/>
    <property type="project" value="InterPro"/>
</dbReference>
<dbReference type="Pfam" id="PF04178">
    <property type="entry name" value="Got1"/>
    <property type="match status" value="1"/>
</dbReference>
<dbReference type="Proteomes" id="UP000276133">
    <property type="component" value="Unassembled WGS sequence"/>
</dbReference>
<dbReference type="EMBL" id="REGN01001474">
    <property type="protein sequence ID" value="RNA34470.1"/>
    <property type="molecule type" value="Genomic_DNA"/>
</dbReference>
<comment type="function">
    <text evidence="1 9">May be involved in fusion of retrograde transport vesicles derived from an endocytic compartment with the Golgi complex.</text>
</comment>
<evidence type="ECO:0000256" key="6">
    <source>
        <dbReference type="ARBA" id="ARBA00022989"/>
    </source>
</evidence>
<comment type="similarity">
    <text evidence="8 9">Belongs to the SFT2 family.</text>
</comment>
<dbReference type="GO" id="GO:0005737">
    <property type="term" value="C:cytoplasm"/>
    <property type="evidence" value="ECO:0007669"/>
    <property type="project" value="UniProtKB-ARBA"/>
</dbReference>
<dbReference type="GO" id="GO:0012505">
    <property type="term" value="C:endomembrane system"/>
    <property type="evidence" value="ECO:0007669"/>
    <property type="project" value="UniProtKB-ARBA"/>
</dbReference>
<dbReference type="PANTHER" id="PTHR23137">
    <property type="entry name" value="VESICLE TRANSPORT PROTEIN-RELATED"/>
    <property type="match status" value="1"/>
</dbReference>
<feature type="transmembrane region" description="Helical" evidence="9">
    <location>
        <begin position="142"/>
        <end position="162"/>
    </location>
</feature>
<dbReference type="InterPro" id="IPR011691">
    <property type="entry name" value="Vesicle_transpt_SFT2"/>
</dbReference>
<reference evidence="10 11" key="1">
    <citation type="journal article" date="2018" name="Sci. Rep.">
        <title>Genomic signatures of local adaptation to the degree of environmental predictability in rotifers.</title>
        <authorList>
            <person name="Franch-Gras L."/>
            <person name="Hahn C."/>
            <person name="Garcia-Roger E.M."/>
            <person name="Carmona M.J."/>
            <person name="Serra M."/>
            <person name="Gomez A."/>
        </authorList>
    </citation>
    <scope>NUCLEOTIDE SEQUENCE [LARGE SCALE GENOMIC DNA]</scope>
    <source>
        <strain evidence="10">HYR1</strain>
    </source>
</reference>
<evidence type="ECO:0000256" key="4">
    <source>
        <dbReference type="ARBA" id="ARBA00022692"/>
    </source>
</evidence>
<keyword evidence="6 9" id="KW-1133">Transmembrane helix</keyword>
<comment type="caution">
    <text evidence="10">The sequence shown here is derived from an EMBL/GenBank/DDBJ whole genome shotgun (WGS) entry which is preliminary data.</text>
</comment>
<evidence type="ECO:0000313" key="11">
    <source>
        <dbReference type="Proteomes" id="UP000276133"/>
    </source>
</evidence>
<evidence type="ECO:0000256" key="2">
    <source>
        <dbReference type="ARBA" id="ARBA00004141"/>
    </source>
</evidence>
<evidence type="ECO:0000256" key="7">
    <source>
        <dbReference type="ARBA" id="ARBA00023136"/>
    </source>
</evidence>
<evidence type="ECO:0000256" key="1">
    <source>
        <dbReference type="ARBA" id="ARBA00003566"/>
    </source>
</evidence>
<proteinExistence type="inferred from homology"/>
<evidence type="ECO:0000256" key="3">
    <source>
        <dbReference type="ARBA" id="ARBA00022448"/>
    </source>
</evidence>
<protein>
    <recommendedName>
        <fullName evidence="9">Vesicle transport protein</fullName>
    </recommendedName>
</protein>
<gene>
    <name evidence="10" type="ORF">BpHYR1_037445</name>
</gene>
<keyword evidence="11" id="KW-1185">Reference proteome</keyword>
<evidence type="ECO:0000313" key="10">
    <source>
        <dbReference type="EMBL" id="RNA34470.1"/>
    </source>
</evidence>
<feature type="transmembrane region" description="Helical" evidence="9">
    <location>
        <begin position="80"/>
        <end position="105"/>
    </location>
</feature>
<feature type="transmembrane region" description="Helical" evidence="9">
    <location>
        <begin position="111"/>
        <end position="130"/>
    </location>
</feature>
<keyword evidence="4 9" id="KW-0812">Transmembrane</keyword>
<keyword evidence="3 9" id="KW-0813">Transport</keyword>
<comment type="subcellular location">
    <subcellularLocation>
        <location evidence="2 9">Membrane</location>
        <topology evidence="2 9">Multi-pass membrane protein</topology>
    </subcellularLocation>
</comment>
<evidence type="ECO:0000256" key="8">
    <source>
        <dbReference type="ARBA" id="ARBA00025800"/>
    </source>
</evidence>
<dbReference type="OrthoDB" id="660759at2759"/>
<dbReference type="PANTHER" id="PTHR23137:SF36">
    <property type="entry name" value="VESICLE TRANSPORT PROTEIN SFT2C"/>
    <property type="match status" value="1"/>
</dbReference>
<keyword evidence="5 9" id="KW-0653">Protein transport</keyword>
<organism evidence="10 11">
    <name type="scientific">Brachionus plicatilis</name>
    <name type="common">Marine rotifer</name>
    <name type="synonym">Brachionus muelleri</name>
    <dbReference type="NCBI Taxonomy" id="10195"/>
    <lineage>
        <taxon>Eukaryota</taxon>
        <taxon>Metazoa</taxon>
        <taxon>Spiralia</taxon>
        <taxon>Gnathifera</taxon>
        <taxon>Rotifera</taxon>
        <taxon>Eurotatoria</taxon>
        <taxon>Monogononta</taxon>
        <taxon>Pseudotrocha</taxon>
        <taxon>Ploima</taxon>
        <taxon>Brachionidae</taxon>
        <taxon>Brachionus</taxon>
    </lineage>
</organism>